<sequence>MALILDCGFFGSHQLPGSFKCGTAPWFVMDELQRPSCKVISADQMQLDRVLDLAATFRKKDVWMQLLELSVDVWMKLPWNPLSDGFLGL</sequence>
<dbReference type="AlphaFoldDB" id="A0A0A0KCW8"/>
<organism evidence="1 2">
    <name type="scientific">Cucumis sativus</name>
    <name type="common">Cucumber</name>
    <dbReference type="NCBI Taxonomy" id="3659"/>
    <lineage>
        <taxon>Eukaryota</taxon>
        <taxon>Viridiplantae</taxon>
        <taxon>Streptophyta</taxon>
        <taxon>Embryophyta</taxon>
        <taxon>Tracheophyta</taxon>
        <taxon>Spermatophyta</taxon>
        <taxon>Magnoliopsida</taxon>
        <taxon>eudicotyledons</taxon>
        <taxon>Gunneridae</taxon>
        <taxon>Pentapetalae</taxon>
        <taxon>rosids</taxon>
        <taxon>fabids</taxon>
        <taxon>Cucurbitales</taxon>
        <taxon>Cucurbitaceae</taxon>
        <taxon>Benincaseae</taxon>
        <taxon>Cucumis</taxon>
    </lineage>
</organism>
<keyword evidence="2" id="KW-1185">Reference proteome</keyword>
<name>A0A0A0KCW8_CUCSA</name>
<reference evidence="1 2" key="3">
    <citation type="journal article" date="2010" name="BMC Genomics">
        <title>Transcriptome sequencing and comparative analysis of cucumber flowers with different sex types.</title>
        <authorList>
            <person name="Guo S."/>
            <person name="Zheng Y."/>
            <person name="Joung J.G."/>
            <person name="Liu S."/>
            <person name="Zhang Z."/>
            <person name="Crasta O.R."/>
            <person name="Sobral B.W."/>
            <person name="Xu Y."/>
            <person name="Huang S."/>
            <person name="Fei Z."/>
        </authorList>
    </citation>
    <scope>NUCLEOTIDE SEQUENCE [LARGE SCALE GENOMIC DNA]</scope>
    <source>
        <strain evidence="2">cv. 9930</strain>
    </source>
</reference>
<evidence type="ECO:0000313" key="2">
    <source>
        <dbReference type="Proteomes" id="UP000029981"/>
    </source>
</evidence>
<reference evidence="1 2" key="1">
    <citation type="journal article" date="2009" name="Nat. Genet.">
        <title>The genome of the cucumber, Cucumis sativus L.</title>
        <authorList>
            <person name="Huang S."/>
            <person name="Li R."/>
            <person name="Zhang Z."/>
            <person name="Li L."/>
            <person name="Gu X."/>
            <person name="Fan W."/>
            <person name="Lucas W.J."/>
            <person name="Wang X."/>
            <person name="Xie B."/>
            <person name="Ni P."/>
            <person name="Ren Y."/>
            <person name="Zhu H."/>
            <person name="Li J."/>
            <person name="Lin K."/>
            <person name="Jin W."/>
            <person name="Fei Z."/>
            <person name="Li G."/>
            <person name="Staub J."/>
            <person name="Kilian A."/>
            <person name="van der Vossen E.A."/>
            <person name="Wu Y."/>
            <person name="Guo J."/>
            <person name="He J."/>
            <person name="Jia Z."/>
            <person name="Ren Y."/>
            <person name="Tian G."/>
            <person name="Lu Y."/>
            <person name="Ruan J."/>
            <person name="Qian W."/>
            <person name="Wang M."/>
            <person name="Huang Q."/>
            <person name="Li B."/>
            <person name="Xuan Z."/>
            <person name="Cao J."/>
            <person name="Asan"/>
            <person name="Wu Z."/>
            <person name="Zhang J."/>
            <person name="Cai Q."/>
            <person name="Bai Y."/>
            <person name="Zhao B."/>
            <person name="Han Y."/>
            <person name="Li Y."/>
            <person name="Li X."/>
            <person name="Wang S."/>
            <person name="Shi Q."/>
            <person name="Liu S."/>
            <person name="Cho W.K."/>
            <person name="Kim J.Y."/>
            <person name="Xu Y."/>
            <person name="Heller-Uszynska K."/>
            <person name="Miao H."/>
            <person name="Cheng Z."/>
            <person name="Zhang S."/>
            <person name="Wu J."/>
            <person name="Yang Y."/>
            <person name="Kang H."/>
            <person name="Li M."/>
            <person name="Liang H."/>
            <person name="Ren X."/>
            <person name="Shi Z."/>
            <person name="Wen M."/>
            <person name="Jian M."/>
            <person name="Yang H."/>
            <person name="Zhang G."/>
            <person name="Yang Z."/>
            <person name="Chen R."/>
            <person name="Liu S."/>
            <person name="Li J."/>
            <person name="Ma L."/>
            <person name="Liu H."/>
            <person name="Zhou Y."/>
            <person name="Zhao J."/>
            <person name="Fang X."/>
            <person name="Li G."/>
            <person name="Fang L."/>
            <person name="Li Y."/>
            <person name="Liu D."/>
            <person name="Zheng H."/>
            <person name="Zhang Y."/>
            <person name="Qin N."/>
            <person name="Li Z."/>
            <person name="Yang G."/>
            <person name="Yang S."/>
            <person name="Bolund L."/>
            <person name="Kristiansen K."/>
            <person name="Zheng H."/>
            <person name="Li S."/>
            <person name="Zhang X."/>
            <person name="Yang H."/>
            <person name="Wang J."/>
            <person name="Sun R."/>
            <person name="Zhang B."/>
            <person name="Jiang S."/>
            <person name="Wang J."/>
            <person name="Du Y."/>
            <person name="Li S."/>
        </authorList>
    </citation>
    <scope>NUCLEOTIDE SEQUENCE [LARGE SCALE GENOMIC DNA]</scope>
    <source>
        <strain evidence="2">cv. 9930</strain>
    </source>
</reference>
<dbReference type="Gramene" id="KGN47383">
    <property type="protein sequence ID" value="KGN47383"/>
    <property type="gene ID" value="Csa_6G308430"/>
</dbReference>
<reference evidence="1 2" key="4">
    <citation type="journal article" date="2011" name="BMC Genomics">
        <title>RNA-Seq improves annotation of protein-coding genes in the cucumber genome.</title>
        <authorList>
            <person name="Li Z."/>
            <person name="Zhang Z."/>
            <person name="Yan P."/>
            <person name="Huang S."/>
            <person name="Fei Z."/>
            <person name="Lin K."/>
        </authorList>
    </citation>
    <scope>NUCLEOTIDE SEQUENCE [LARGE SCALE GENOMIC DNA]</scope>
    <source>
        <strain evidence="2">cv. 9930</strain>
    </source>
</reference>
<evidence type="ECO:0000313" key="1">
    <source>
        <dbReference type="EMBL" id="KGN47383.1"/>
    </source>
</evidence>
<accession>A0A0A0KCW8</accession>
<gene>
    <name evidence="1" type="ORF">Csa_6G308430</name>
</gene>
<reference evidence="1 2" key="2">
    <citation type="journal article" date="2009" name="PLoS ONE">
        <title>An integrated genetic and cytogenetic map of the cucumber genome.</title>
        <authorList>
            <person name="Ren Y."/>
            <person name="Zhang Z."/>
            <person name="Liu J."/>
            <person name="Staub J.E."/>
            <person name="Han Y."/>
            <person name="Cheng Z."/>
            <person name="Li X."/>
            <person name="Lu J."/>
            <person name="Miao H."/>
            <person name="Kang H."/>
            <person name="Xie B."/>
            <person name="Gu X."/>
            <person name="Wang X."/>
            <person name="Du Y."/>
            <person name="Jin W."/>
            <person name="Huang S."/>
        </authorList>
    </citation>
    <scope>NUCLEOTIDE SEQUENCE [LARGE SCALE GENOMIC DNA]</scope>
    <source>
        <strain evidence="2">cv. 9930</strain>
    </source>
</reference>
<proteinExistence type="predicted"/>
<protein>
    <submittedName>
        <fullName evidence="1">Uncharacterized protein</fullName>
    </submittedName>
</protein>
<dbReference type="EMBL" id="CM002927">
    <property type="protein sequence ID" value="KGN47383.1"/>
    <property type="molecule type" value="Genomic_DNA"/>
</dbReference>
<dbReference type="Proteomes" id="UP000029981">
    <property type="component" value="Chromosome 6"/>
</dbReference>